<protein>
    <submittedName>
        <fullName evidence="1">Uncharacterized protein</fullName>
    </submittedName>
</protein>
<comment type="caution">
    <text evidence="1">The sequence shown here is derived from an EMBL/GenBank/DDBJ whole genome shotgun (WGS) entry which is preliminary data.</text>
</comment>
<keyword evidence="2" id="KW-1185">Reference proteome</keyword>
<evidence type="ECO:0000313" key="1">
    <source>
        <dbReference type="EMBL" id="CAE7243451.1"/>
    </source>
</evidence>
<dbReference type="EMBL" id="CAJNDS010001001">
    <property type="protein sequence ID" value="CAE7243451.1"/>
    <property type="molecule type" value="Genomic_DNA"/>
</dbReference>
<sequence length="168" mass="18684">MKLASHKCTSLRLVGEIAPALAAVANAAPREFHSYFEDAVDLLLGWTANPGLSDDHRVTINAAFASFSPHWRDERHRPFATGMQRKVVADMQKLVEGWNLCERSSGGFQREWEGFAREGGSMRKLEGSIPRPRDIPLQSRFYGISVAMGNLGELYETTAPILLTPSRI</sequence>
<name>A0A812LHD4_9DINO</name>
<organism evidence="1 2">
    <name type="scientific">Symbiodinium natans</name>
    <dbReference type="NCBI Taxonomy" id="878477"/>
    <lineage>
        <taxon>Eukaryota</taxon>
        <taxon>Sar</taxon>
        <taxon>Alveolata</taxon>
        <taxon>Dinophyceae</taxon>
        <taxon>Suessiales</taxon>
        <taxon>Symbiodiniaceae</taxon>
        <taxon>Symbiodinium</taxon>
    </lineage>
</organism>
<dbReference type="Proteomes" id="UP000604046">
    <property type="component" value="Unassembled WGS sequence"/>
</dbReference>
<gene>
    <name evidence="1" type="ORF">SNAT2548_LOCUS11290</name>
</gene>
<dbReference type="AlphaFoldDB" id="A0A812LHD4"/>
<dbReference type="OrthoDB" id="424134at2759"/>
<proteinExistence type="predicted"/>
<evidence type="ECO:0000313" key="2">
    <source>
        <dbReference type="Proteomes" id="UP000604046"/>
    </source>
</evidence>
<reference evidence="1" key="1">
    <citation type="submission" date="2021-02" db="EMBL/GenBank/DDBJ databases">
        <authorList>
            <person name="Dougan E. K."/>
            <person name="Rhodes N."/>
            <person name="Thang M."/>
            <person name="Chan C."/>
        </authorList>
    </citation>
    <scope>NUCLEOTIDE SEQUENCE</scope>
</reference>
<accession>A0A812LHD4</accession>